<proteinExistence type="predicted"/>
<feature type="compositionally biased region" description="Polar residues" evidence="1">
    <location>
        <begin position="139"/>
        <end position="150"/>
    </location>
</feature>
<dbReference type="AlphaFoldDB" id="A0AA40KK80"/>
<organism evidence="2 3">
    <name type="scientific">Melipona bicolor</name>
    <dbReference type="NCBI Taxonomy" id="60889"/>
    <lineage>
        <taxon>Eukaryota</taxon>
        <taxon>Metazoa</taxon>
        <taxon>Ecdysozoa</taxon>
        <taxon>Arthropoda</taxon>
        <taxon>Hexapoda</taxon>
        <taxon>Insecta</taxon>
        <taxon>Pterygota</taxon>
        <taxon>Neoptera</taxon>
        <taxon>Endopterygota</taxon>
        <taxon>Hymenoptera</taxon>
        <taxon>Apocrita</taxon>
        <taxon>Aculeata</taxon>
        <taxon>Apoidea</taxon>
        <taxon>Anthophila</taxon>
        <taxon>Apidae</taxon>
        <taxon>Melipona</taxon>
    </lineage>
</organism>
<evidence type="ECO:0000313" key="2">
    <source>
        <dbReference type="EMBL" id="KAK1123092.1"/>
    </source>
</evidence>
<feature type="region of interest" description="Disordered" evidence="1">
    <location>
        <begin position="106"/>
        <end position="153"/>
    </location>
</feature>
<accession>A0AA40KK80</accession>
<protein>
    <submittedName>
        <fullName evidence="2">Uncharacterized protein</fullName>
    </submittedName>
</protein>
<comment type="caution">
    <text evidence="2">The sequence shown here is derived from an EMBL/GenBank/DDBJ whole genome shotgun (WGS) entry which is preliminary data.</text>
</comment>
<sequence length="244" mass="27995">MKKKKKKKNHQLTEANDDRFIINSVENENQEIVQDSISNRMPLKKQKRRPKISDRIKSDCGVNVRDNSSTLRNKSVFSDTLVSEQLPCNIVNLTLSDLTRDEDQTVDQKVTDKTNDSNQQSLRKTGKQKNGRREHNTRIDSTVNQQNEQNPVELPSAETKIVTKKASFVEADYSVPVYQKFLSFNACTSTLENNVKIEKEDFDQKCDSEKNDKQFEDSLPLTGDPEIDEEIIAFYKAKRSGGIY</sequence>
<dbReference type="EMBL" id="JAHYIQ010000021">
    <property type="protein sequence ID" value="KAK1123092.1"/>
    <property type="molecule type" value="Genomic_DNA"/>
</dbReference>
<evidence type="ECO:0000256" key="1">
    <source>
        <dbReference type="SAM" id="MobiDB-lite"/>
    </source>
</evidence>
<evidence type="ECO:0000313" key="3">
    <source>
        <dbReference type="Proteomes" id="UP001177670"/>
    </source>
</evidence>
<dbReference type="Proteomes" id="UP001177670">
    <property type="component" value="Unassembled WGS sequence"/>
</dbReference>
<keyword evidence="3" id="KW-1185">Reference proteome</keyword>
<reference evidence="2" key="1">
    <citation type="submission" date="2021-10" db="EMBL/GenBank/DDBJ databases">
        <title>Melipona bicolor Genome sequencing and assembly.</title>
        <authorList>
            <person name="Araujo N.S."/>
            <person name="Arias M.C."/>
        </authorList>
    </citation>
    <scope>NUCLEOTIDE SEQUENCE</scope>
    <source>
        <strain evidence="2">USP_2M_L1-L4_2017</strain>
        <tissue evidence="2">Whole body</tissue>
    </source>
</reference>
<gene>
    <name evidence="2" type="ORF">K0M31_008725</name>
</gene>
<name>A0AA40KK80_9HYME</name>